<feature type="domain" description="DUF7088" evidence="3">
    <location>
        <begin position="113"/>
        <end position="195"/>
    </location>
</feature>
<keyword evidence="5" id="KW-1185">Reference proteome</keyword>
<sequence>MSEHNVSNTPERPVIPPIYLIWIAVAGLVVALGVWLTSGSLSVVGIGALVVSALSLVMWGLLAPEQVTDLLRGRAVAYGGTAVLVTVILVVAAVLVYIVVREQNWRVDYSGSNAFTLTDATRETVEIIAADPNTPSLRIVGFFTSDMADSQEQTEVLLQEFADAGGSKVSYTIYDPDREPGLAETYGASPGTLFVVPLNEDGTDNIEEATPVTVADQRVIVDAMITASALGDFRVYWLVVDNGIDIDNAEAGGGTIITTLLRDNLNWTVEPLTVAELTNPESGPQLGTAEDGEIIVIPGGGSPLPDNAVDALRDYIANGGDLVVLTGPNLEGDDSLATAPNMAALLQEYYGVTVNNDLVIDPEGSSSAVELDVFNFGADSITDSYTSNDTLRLNFPHSLTIADTLPEGVTVSVLATTGPNAYAKTGLDFSQEISQQDLEAADTDATGALPMGAAVTNSQTGSMAVIWGADTLAENQWRQLTGYFRNFDAAIQSMLYAIGYDDFLANLPTLSFDALPQDTPLIADNQQLGFVNFVSLILIPFGVLAAGIMVWLANREHRPEADRPIEQI</sequence>
<evidence type="ECO:0000313" key="5">
    <source>
        <dbReference type="Proteomes" id="UP000594468"/>
    </source>
</evidence>
<evidence type="ECO:0000256" key="1">
    <source>
        <dbReference type="SAM" id="Phobius"/>
    </source>
</evidence>
<keyword evidence="1" id="KW-0812">Transmembrane</keyword>
<protein>
    <submittedName>
        <fullName evidence="4">Uncharacterized protein</fullName>
    </submittedName>
</protein>
<gene>
    <name evidence="4" type="ORF">G4Y79_03535</name>
</gene>
<organism evidence="4 5">
    <name type="scientific">Phototrophicus methaneseepsis</name>
    <dbReference type="NCBI Taxonomy" id="2710758"/>
    <lineage>
        <taxon>Bacteria</taxon>
        <taxon>Bacillati</taxon>
        <taxon>Chloroflexota</taxon>
        <taxon>Candidatus Thermofontia</taxon>
        <taxon>Phototrophicales</taxon>
        <taxon>Phototrophicaceae</taxon>
        <taxon>Phototrophicus</taxon>
    </lineage>
</organism>
<dbReference type="EMBL" id="CP062983">
    <property type="protein sequence ID" value="QPC83466.1"/>
    <property type="molecule type" value="Genomic_DNA"/>
</dbReference>
<dbReference type="AlphaFoldDB" id="A0A7S8EAP1"/>
<dbReference type="KEGG" id="pmet:G4Y79_03535"/>
<keyword evidence="1" id="KW-1133">Transmembrane helix</keyword>
<dbReference type="InterPro" id="IPR029062">
    <property type="entry name" value="Class_I_gatase-like"/>
</dbReference>
<evidence type="ECO:0000259" key="3">
    <source>
        <dbReference type="Pfam" id="PF23357"/>
    </source>
</evidence>
<dbReference type="Pfam" id="PF23357">
    <property type="entry name" value="DUF7088"/>
    <property type="match status" value="1"/>
</dbReference>
<evidence type="ECO:0000313" key="4">
    <source>
        <dbReference type="EMBL" id="QPC83466.1"/>
    </source>
</evidence>
<keyword evidence="1" id="KW-0472">Membrane</keyword>
<feature type="transmembrane region" description="Helical" evidence="1">
    <location>
        <begin position="18"/>
        <end position="37"/>
    </location>
</feature>
<feature type="domain" description="ABC-type uncharacterised transport system" evidence="2">
    <location>
        <begin position="281"/>
        <end position="456"/>
    </location>
</feature>
<dbReference type="Proteomes" id="UP000594468">
    <property type="component" value="Chromosome"/>
</dbReference>
<proteinExistence type="predicted"/>
<feature type="transmembrane region" description="Helical" evidence="1">
    <location>
        <begin position="530"/>
        <end position="553"/>
    </location>
</feature>
<dbReference type="SUPFAM" id="SSF52317">
    <property type="entry name" value="Class I glutamine amidotransferase-like"/>
    <property type="match status" value="1"/>
</dbReference>
<evidence type="ECO:0000259" key="2">
    <source>
        <dbReference type="Pfam" id="PF09822"/>
    </source>
</evidence>
<dbReference type="InterPro" id="IPR055396">
    <property type="entry name" value="DUF7088"/>
</dbReference>
<name>A0A7S8EAP1_9CHLR</name>
<accession>A0A7S8EAP1</accession>
<feature type="transmembrane region" description="Helical" evidence="1">
    <location>
        <begin position="75"/>
        <end position="100"/>
    </location>
</feature>
<dbReference type="InterPro" id="IPR019196">
    <property type="entry name" value="ABC_transp_unknown"/>
</dbReference>
<dbReference type="Pfam" id="PF09822">
    <property type="entry name" value="ABC_transp_aux"/>
    <property type="match status" value="1"/>
</dbReference>
<dbReference type="RefSeq" id="WP_195171533.1">
    <property type="nucleotide sequence ID" value="NZ_CP062983.1"/>
</dbReference>
<feature type="transmembrane region" description="Helical" evidence="1">
    <location>
        <begin position="43"/>
        <end position="63"/>
    </location>
</feature>
<reference evidence="4 5" key="1">
    <citation type="submission" date="2020-02" db="EMBL/GenBank/DDBJ databases">
        <authorList>
            <person name="Zheng R.K."/>
            <person name="Sun C.M."/>
        </authorList>
    </citation>
    <scope>NUCLEOTIDE SEQUENCE [LARGE SCALE GENOMIC DNA]</scope>
    <source>
        <strain evidence="5">rifampicinis</strain>
    </source>
</reference>